<dbReference type="PROSITE" id="PS51352">
    <property type="entry name" value="THIOREDOXIN_2"/>
    <property type="match status" value="1"/>
</dbReference>
<organism evidence="2 3">
    <name type="scientific">Profundicola chukchiensis</name>
    <dbReference type="NCBI Taxonomy" id="2961959"/>
    <lineage>
        <taxon>Bacteria</taxon>
        <taxon>Pseudomonadati</taxon>
        <taxon>Bacteroidota</taxon>
        <taxon>Flavobacteriia</taxon>
        <taxon>Flavobacteriales</taxon>
        <taxon>Weeksellaceae</taxon>
        <taxon>Profundicola</taxon>
    </lineage>
</organism>
<protein>
    <submittedName>
        <fullName evidence="2">TlpA family protein disulfide reductase</fullName>
    </submittedName>
</protein>
<dbReference type="Pfam" id="PF00578">
    <property type="entry name" value="AhpC-TSA"/>
    <property type="match status" value="1"/>
</dbReference>
<dbReference type="InterPro" id="IPR050553">
    <property type="entry name" value="Thioredoxin_ResA/DsbE_sf"/>
</dbReference>
<accession>A0A9X4MZW2</accession>
<name>A0A9X4MZW2_9FLAO</name>
<dbReference type="InterPro" id="IPR036249">
    <property type="entry name" value="Thioredoxin-like_sf"/>
</dbReference>
<feature type="domain" description="Thioredoxin" evidence="1">
    <location>
        <begin position="74"/>
        <end position="214"/>
    </location>
</feature>
<dbReference type="SUPFAM" id="SSF52833">
    <property type="entry name" value="Thioredoxin-like"/>
    <property type="match status" value="1"/>
</dbReference>
<dbReference type="Proteomes" id="UP001152599">
    <property type="component" value="Unassembled WGS sequence"/>
</dbReference>
<dbReference type="AlphaFoldDB" id="A0A9X4MZW2"/>
<dbReference type="InterPro" id="IPR013766">
    <property type="entry name" value="Thioredoxin_domain"/>
</dbReference>
<dbReference type="GO" id="GO:0016491">
    <property type="term" value="F:oxidoreductase activity"/>
    <property type="evidence" value="ECO:0007669"/>
    <property type="project" value="InterPro"/>
</dbReference>
<dbReference type="RefSeq" id="WP_304420506.1">
    <property type="nucleotide sequence ID" value="NZ_JANCMU010000002.1"/>
</dbReference>
<sequence length="217" mass="25295">MSFRIIYIFTLAIFALPLMGQEVKLYQMPGNQIISHEIYEDVATEIVEQKGIIMLYDSIQRNDTVFYRVGIKPDYSKQRNPYTKFMQMIGEDFPLDLFNIKPNGQPIFVNFWFTSCPPCIKEIPVLNELAGKYEDQAQFVAITFNTQEQVDKFLETRPINFNHITNQKSALGSFGVRSYPMNMLLDKNGKILYVDGMLNYTLWEVEMLLDKEIKAKK</sequence>
<reference evidence="2" key="1">
    <citation type="submission" date="2022-07" db="EMBL/GenBank/DDBJ databases">
        <title>Description and genome-wide analysis of Profundicola chukchiensis gen. nov., sp. nov., marine bacteria isolated from bottom sediments of the Chukchi Sea.</title>
        <authorList>
            <person name="Romanenko L."/>
            <person name="Otstavnykh N."/>
            <person name="Kurilenko V."/>
            <person name="Eremeev V."/>
            <person name="Velansky P."/>
            <person name="Mikhailov V."/>
            <person name="Isaeva M."/>
        </authorList>
    </citation>
    <scope>NUCLEOTIDE SEQUENCE</scope>
    <source>
        <strain evidence="2">KMM 9713</strain>
    </source>
</reference>
<dbReference type="PANTHER" id="PTHR42852:SF17">
    <property type="entry name" value="THIOREDOXIN-LIKE PROTEIN HI_1115"/>
    <property type="match status" value="1"/>
</dbReference>
<comment type="caution">
    <text evidence="2">The sequence shown here is derived from an EMBL/GenBank/DDBJ whole genome shotgun (WGS) entry which is preliminary data.</text>
</comment>
<keyword evidence="3" id="KW-1185">Reference proteome</keyword>
<dbReference type="Gene3D" id="3.40.30.10">
    <property type="entry name" value="Glutaredoxin"/>
    <property type="match status" value="1"/>
</dbReference>
<dbReference type="EMBL" id="JANCMU010000002">
    <property type="protein sequence ID" value="MDG4945995.1"/>
    <property type="molecule type" value="Genomic_DNA"/>
</dbReference>
<evidence type="ECO:0000313" key="2">
    <source>
        <dbReference type="EMBL" id="MDG4945995.1"/>
    </source>
</evidence>
<dbReference type="InterPro" id="IPR000866">
    <property type="entry name" value="AhpC/TSA"/>
</dbReference>
<dbReference type="PANTHER" id="PTHR42852">
    <property type="entry name" value="THIOL:DISULFIDE INTERCHANGE PROTEIN DSBE"/>
    <property type="match status" value="1"/>
</dbReference>
<evidence type="ECO:0000259" key="1">
    <source>
        <dbReference type="PROSITE" id="PS51352"/>
    </source>
</evidence>
<proteinExistence type="predicted"/>
<evidence type="ECO:0000313" key="3">
    <source>
        <dbReference type="Proteomes" id="UP001152599"/>
    </source>
</evidence>
<dbReference type="GO" id="GO:0016209">
    <property type="term" value="F:antioxidant activity"/>
    <property type="evidence" value="ECO:0007669"/>
    <property type="project" value="InterPro"/>
</dbReference>
<dbReference type="CDD" id="cd02966">
    <property type="entry name" value="TlpA_like_family"/>
    <property type="match status" value="1"/>
</dbReference>
<gene>
    <name evidence="2" type="ORF">NMK71_06180</name>
</gene>